<dbReference type="AlphaFoldDB" id="W7LLR7"/>
<dbReference type="OrthoDB" id="4775454at2759"/>
<dbReference type="EMBL" id="CM000583">
    <property type="protein sequence ID" value="EWG39461.1"/>
    <property type="molecule type" value="Genomic_DNA"/>
</dbReference>
<keyword evidence="2" id="KW-0812">Transmembrane</keyword>
<feature type="compositionally biased region" description="Pro residues" evidence="1">
    <location>
        <begin position="231"/>
        <end position="241"/>
    </location>
</feature>
<evidence type="ECO:0000313" key="4">
    <source>
        <dbReference type="Proteomes" id="UP000009096"/>
    </source>
</evidence>
<feature type="compositionally biased region" description="Basic and acidic residues" evidence="1">
    <location>
        <begin position="361"/>
        <end position="373"/>
    </location>
</feature>
<gene>
    <name evidence="3" type="ORF">FVEG_02276</name>
</gene>
<dbReference type="eggNOG" id="ENOG502T3XP">
    <property type="taxonomic scope" value="Eukaryota"/>
</dbReference>
<dbReference type="Proteomes" id="UP000009096">
    <property type="component" value="Chromosome 6"/>
</dbReference>
<dbReference type="GeneID" id="30060498"/>
<sequence>MPLQVKGVCLINRDTCNATLKVGVLDPRYVSTSFDSFSLLSYLFVYHAVCIPGLFISISILLQVNFMLQTSRSTMEPSSRLADLKLVSKYYPVTNYSYPQQPERPTHYRSRFSDDRASLGSEGSSPSLIDDRTDSEVSLDDDYQYHAHATELWDSFWLPSKSNNHEAHPKKQYPALIPSPHPQTQLHIQQKPQIQQMPQQKQPEQRRLNPWPLPKSAQNQGRKPSAAYSPFPKPLPLPPRDAPMTPSWQCSRDVRQKPQRPPRPHEEVYVFRSLQNSPLAARFAFSQDSPRPTTPKDRRPTTSQEIRAPTPSKIISHSETALRHSAGHVCAPKTQPPASVMRSKKSLPCMRPLPPTPQLETEEKPEAEPHSVFEYDDSDTESGSRSFWFHRRSGSDQRKTGQRTAPSSPRKRQNDVIGRMLGRRSRG</sequence>
<dbReference type="VEuPathDB" id="FungiDB:FVEG_02276"/>
<dbReference type="KEGG" id="fvr:FVEG_02276"/>
<feature type="region of interest" description="Disordered" evidence="1">
    <location>
        <begin position="164"/>
        <end position="265"/>
    </location>
</feature>
<reference evidence="3 4" key="1">
    <citation type="journal article" date="2010" name="Nature">
        <title>Comparative genomics reveals mobile pathogenicity chromosomes in Fusarium.</title>
        <authorList>
            <person name="Ma L.J."/>
            <person name="van der Does H.C."/>
            <person name="Borkovich K.A."/>
            <person name="Coleman J.J."/>
            <person name="Daboussi M.J."/>
            <person name="Di Pietro A."/>
            <person name="Dufresne M."/>
            <person name="Freitag M."/>
            <person name="Grabherr M."/>
            <person name="Henrissat B."/>
            <person name="Houterman P.M."/>
            <person name="Kang S."/>
            <person name="Shim W.B."/>
            <person name="Woloshuk C."/>
            <person name="Xie X."/>
            <person name="Xu J.R."/>
            <person name="Antoniw J."/>
            <person name="Baker S.E."/>
            <person name="Bluhm B.H."/>
            <person name="Breakspear A."/>
            <person name="Brown D.W."/>
            <person name="Butchko R.A."/>
            <person name="Chapman S."/>
            <person name="Coulson R."/>
            <person name="Coutinho P.M."/>
            <person name="Danchin E.G."/>
            <person name="Diener A."/>
            <person name="Gale L.R."/>
            <person name="Gardiner D.M."/>
            <person name="Goff S."/>
            <person name="Hammond-Kosack K.E."/>
            <person name="Hilburn K."/>
            <person name="Hua-Van A."/>
            <person name="Jonkers W."/>
            <person name="Kazan K."/>
            <person name="Kodira C.D."/>
            <person name="Koehrsen M."/>
            <person name="Kumar L."/>
            <person name="Lee Y.H."/>
            <person name="Li L."/>
            <person name="Manners J.M."/>
            <person name="Miranda-Saavedra D."/>
            <person name="Mukherjee M."/>
            <person name="Park G."/>
            <person name="Park J."/>
            <person name="Park S.Y."/>
            <person name="Proctor R.H."/>
            <person name="Regev A."/>
            <person name="Ruiz-Roldan M.C."/>
            <person name="Sain D."/>
            <person name="Sakthikumar S."/>
            <person name="Sykes S."/>
            <person name="Schwartz D.C."/>
            <person name="Turgeon B.G."/>
            <person name="Wapinski I."/>
            <person name="Yoder O."/>
            <person name="Young S."/>
            <person name="Zeng Q."/>
            <person name="Zhou S."/>
            <person name="Galagan J."/>
            <person name="Cuomo C.A."/>
            <person name="Kistler H.C."/>
            <person name="Rep M."/>
        </authorList>
    </citation>
    <scope>NUCLEOTIDE SEQUENCE [LARGE SCALE GENOMIC DNA]</scope>
    <source>
        <strain evidence="4">M3125 / FGSC 7600</strain>
    </source>
</reference>
<protein>
    <submittedName>
        <fullName evidence="3">Uncharacterized protein</fullName>
    </submittedName>
</protein>
<feature type="region of interest" description="Disordered" evidence="1">
    <location>
        <begin position="113"/>
        <end position="133"/>
    </location>
</feature>
<keyword evidence="4" id="KW-1185">Reference proteome</keyword>
<dbReference type="EMBL" id="DS022243">
    <property type="protein sequence ID" value="EWG39461.1"/>
    <property type="molecule type" value="Genomic_DNA"/>
</dbReference>
<accession>W7LLR7</accession>
<feature type="transmembrane region" description="Helical" evidence="2">
    <location>
        <begin position="39"/>
        <end position="62"/>
    </location>
</feature>
<keyword evidence="2" id="KW-0472">Membrane</keyword>
<organism evidence="3 4">
    <name type="scientific">Gibberella moniliformis (strain M3125 / FGSC 7600)</name>
    <name type="common">Maize ear and stalk rot fungus</name>
    <name type="synonym">Fusarium verticillioides</name>
    <dbReference type="NCBI Taxonomy" id="334819"/>
    <lineage>
        <taxon>Eukaryota</taxon>
        <taxon>Fungi</taxon>
        <taxon>Dikarya</taxon>
        <taxon>Ascomycota</taxon>
        <taxon>Pezizomycotina</taxon>
        <taxon>Sordariomycetes</taxon>
        <taxon>Hypocreomycetidae</taxon>
        <taxon>Hypocreales</taxon>
        <taxon>Nectriaceae</taxon>
        <taxon>Fusarium</taxon>
        <taxon>Fusarium fujikuroi species complex</taxon>
    </lineage>
</organism>
<keyword evidence="2" id="KW-1133">Transmembrane helix</keyword>
<evidence type="ECO:0000256" key="2">
    <source>
        <dbReference type="SAM" id="Phobius"/>
    </source>
</evidence>
<dbReference type="STRING" id="334819.W7LLR7"/>
<evidence type="ECO:0000313" key="3">
    <source>
        <dbReference type="EMBL" id="EWG39461.1"/>
    </source>
</evidence>
<evidence type="ECO:0000256" key="1">
    <source>
        <dbReference type="SAM" id="MobiDB-lite"/>
    </source>
</evidence>
<feature type="region of interest" description="Disordered" evidence="1">
    <location>
        <begin position="282"/>
        <end position="427"/>
    </location>
</feature>
<feature type="compositionally biased region" description="Low complexity" evidence="1">
    <location>
        <begin position="182"/>
        <end position="202"/>
    </location>
</feature>
<dbReference type="RefSeq" id="XP_018745652.1">
    <property type="nucleotide sequence ID" value="XM_018889498.1"/>
</dbReference>
<name>W7LLR7_GIBM7</name>
<proteinExistence type="predicted"/>